<keyword evidence="2" id="KW-1185">Reference proteome</keyword>
<proteinExistence type="predicted"/>
<dbReference type="EMBL" id="CP101987">
    <property type="protein sequence ID" value="UUI71879.1"/>
    <property type="molecule type" value="Genomic_DNA"/>
</dbReference>
<protein>
    <recommendedName>
        <fullName evidence="3">Ricin B lectin domain-containing protein</fullName>
    </recommendedName>
</protein>
<name>A0ABY5KNP9_9CELL</name>
<reference evidence="1 2" key="1">
    <citation type="submission" date="2022-07" db="EMBL/GenBank/DDBJ databases">
        <title>Novel species in genus cellulomonas.</title>
        <authorList>
            <person name="Ye L."/>
        </authorList>
    </citation>
    <scope>NUCLEOTIDE SEQUENCE [LARGE SCALE GENOMIC DNA]</scope>
    <source>
        <strain evidence="2">zg-B89</strain>
    </source>
</reference>
<dbReference type="RefSeq" id="WP_256769386.1">
    <property type="nucleotide sequence ID" value="NZ_CP101987.1"/>
</dbReference>
<gene>
    <name evidence="1" type="ORF">NP048_19165</name>
</gene>
<evidence type="ECO:0008006" key="3">
    <source>
        <dbReference type="Google" id="ProtNLM"/>
    </source>
</evidence>
<organism evidence="1 2">
    <name type="scientific">Cellulomonas xiejunii</name>
    <dbReference type="NCBI Taxonomy" id="2968083"/>
    <lineage>
        <taxon>Bacteria</taxon>
        <taxon>Bacillati</taxon>
        <taxon>Actinomycetota</taxon>
        <taxon>Actinomycetes</taxon>
        <taxon>Micrococcales</taxon>
        <taxon>Cellulomonadaceae</taxon>
        <taxon>Cellulomonas</taxon>
    </lineage>
</organism>
<accession>A0ABY5KNP9</accession>
<evidence type="ECO:0000313" key="1">
    <source>
        <dbReference type="EMBL" id="UUI71879.1"/>
    </source>
</evidence>
<dbReference type="Proteomes" id="UP001316384">
    <property type="component" value="Chromosome"/>
</dbReference>
<evidence type="ECO:0000313" key="2">
    <source>
        <dbReference type="Proteomes" id="UP001316384"/>
    </source>
</evidence>
<sequence length="174" mass="18477">MCDVVAWLDSTGVMASCVDRHPDDHQERWNLDEHGGQVVRVDTTGGPVDVLTALHGDGVAPWAGERVRDGVVVATAAPLLSGTPDACYDFCFGGAYLWSGGDVRPVTSVDLGDDVCEVRAGSSGLLLRTGTLCYEETGRNQWWHVDEATGATRLVAPAVDSELGIDAFALVEHP</sequence>